<dbReference type="SUPFAM" id="SSF55729">
    <property type="entry name" value="Acyl-CoA N-acyltransferases (Nat)"/>
    <property type="match status" value="1"/>
</dbReference>
<keyword evidence="1 4" id="KW-0808">Transferase</keyword>
<evidence type="ECO:0000259" key="3">
    <source>
        <dbReference type="PROSITE" id="PS51186"/>
    </source>
</evidence>
<evidence type="ECO:0000313" key="5">
    <source>
        <dbReference type="Proteomes" id="UP000283805"/>
    </source>
</evidence>
<dbReference type="PROSITE" id="PS51186">
    <property type="entry name" value="GNAT"/>
    <property type="match status" value="1"/>
</dbReference>
<comment type="caution">
    <text evidence="4">The sequence shown here is derived from an EMBL/GenBank/DDBJ whole genome shotgun (WGS) entry which is preliminary data.</text>
</comment>
<dbReference type="AlphaFoldDB" id="A0A3R7HGS9"/>
<dbReference type="EMBL" id="RAPO01000003">
    <property type="protein sequence ID" value="RKD93271.1"/>
    <property type="molecule type" value="Genomic_DNA"/>
</dbReference>
<evidence type="ECO:0000256" key="1">
    <source>
        <dbReference type="ARBA" id="ARBA00022679"/>
    </source>
</evidence>
<evidence type="ECO:0000256" key="2">
    <source>
        <dbReference type="ARBA" id="ARBA00023315"/>
    </source>
</evidence>
<dbReference type="GO" id="GO:0016747">
    <property type="term" value="F:acyltransferase activity, transferring groups other than amino-acyl groups"/>
    <property type="evidence" value="ECO:0007669"/>
    <property type="project" value="InterPro"/>
</dbReference>
<keyword evidence="5" id="KW-1185">Reference proteome</keyword>
<dbReference type="InterPro" id="IPR050832">
    <property type="entry name" value="Bact_Acetyltransf"/>
</dbReference>
<evidence type="ECO:0000313" key="4">
    <source>
        <dbReference type="EMBL" id="RKD93271.1"/>
    </source>
</evidence>
<dbReference type="Gene3D" id="3.40.630.30">
    <property type="match status" value="1"/>
</dbReference>
<protein>
    <submittedName>
        <fullName evidence="4">GNAT family acetyltransferase</fullName>
    </submittedName>
</protein>
<dbReference type="InterPro" id="IPR016181">
    <property type="entry name" value="Acyl_CoA_acyltransferase"/>
</dbReference>
<feature type="domain" description="N-acetyltransferase" evidence="3">
    <location>
        <begin position="5"/>
        <end position="161"/>
    </location>
</feature>
<name>A0A3R7HGS9_9EURY</name>
<gene>
    <name evidence="4" type="ORF">ATJ93_2889</name>
</gene>
<dbReference type="CDD" id="cd04301">
    <property type="entry name" value="NAT_SF"/>
    <property type="match status" value="1"/>
</dbReference>
<proteinExistence type="predicted"/>
<dbReference type="PANTHER" id="PTHR43877">
    <property type="entry name" value="AMINOALKYLPHOSPHONATE N-ACETYLTRANSFERASE-RELATED-RELATED"/>
    <property type="match status" value="1"/>
</dbReference>
<dbReference type="RefSeq" id="WP_120245310.1">
    <property type="nucleotide sequence ID" value="NZ_RAPO01000003.1"/>
</dbReference>
<organism evidence="4 5">
    <name type="scientific">Halopiger aswanensis</name>
    <dbReference type="NCBI Taxonomy" id="148449"/>
    <lineage>
        <taxon>Archaea</taxon>
        <taxon>Methanobacteriati</taxon>
        <taxon>Methanobacteriota</taxon>
        <taxon>Stenosarchaea group</taxon>
        <taxon>Halobacteria</taxon>
        <taxon>Halobacteriales</taxon>
        <taxon>Natrialbaceae</taxon>
        <taxon>Halopiger</taxon>
    </lineage>
</organism>
<dbReference type="Pfam" id="PF13673">
    <property type="entry name" value="Acetyltransf_10"/>
    <property type="match status" value="1"/>
</dbReference>
<keyword evidence="2" id="KW-0012">Acyltransferase</keyword>
<reference evidence="4 5" key="1">
    <citation type="submission" date="2018-09" db="EMBL/GenBank/DDBJ databases">
        <title>Genomic Encyclopedia of Archaeal and Bacterial Type Strains, Phase II (KMG-II): from individual species to whole genera.</title>
        <authorList>
            <person name="Goeker M."/>
        </authorList>
    </citation>
    <scope>NUCLEOTIDE SEQUENCE [LARGE SCALE GENOMIC DNA]</scope>
    <source>
        <strain evidence="4 5">DSM 13151</strain>
    </source>
</reference>
<dbReference type="InterPro" id="IPR000182">
    <property type="entry name" value="GNAT_dom"/>
</dbReference>
<accession>A0A3R7HGS9</accession>
<dbReference type="Proteomes" id="UP000283805">
    <property type="component" value="Unassembled WGS sequence"/>
</dbReference>
<sequence length="161" mass="17838">MSLECTIRPAAPDETEAIFVVHVAAIIAHGPSAYTEKQVAAWAAKTDGTDRYAASIEDPSTEIVVAEVNERIVGFGELDVGNGEIESIFVDPDWGERGIGSSLLRHFEQRLRDEGFSRVRLRAALNAVGFYERRGYDPGERVTTRTTNDVALESRWMEKPI</sequence>
<dbReference type="OrthoDB" id="111868at2157"/>